<dbReference type="Proteomes" id="UP001500236">
    <property type="component" value="Unassembled WGS sequence"/>
</dbReference>
<organism evidence="3 4">
    <name type="scientific">Nesterenkonia aethiopica</name>
    <dbReference type="NCBI Taxonomy" id="269144"/>
    <lineage>
        <taxon>Bacteria</taxon>
        <taxon>Bacillati</taxon>
        <taxon>Actinomycetota</taxon>
        <taxon>Actinomycetes</taxon>
        <taxon>Micrococcales</taxon>
        <taxon>Micrococcaceae</taxon>
        <taxon>Nesterenkonia</taxon>
    </lineage>
</organism>
<reference evidence="4" key="1">
    <citation type="journal article" date="2019" name="Int. J. Syst. Evol. Microbiol.">
        <title>The Global Catalogue of Microorganisms (GCM) 10K type strain sequencing project: providing services to taxonomists for standard genome sequencing and annotation.</title>
        <authorList>
            <consortium name="The Broad Institute Genomics Platform"/>
            <consortium name="The Broad Institute Genome Sequencing Center for Infectious Disease"/>
            <person name="Wu L."/>
            <person name="Ma J."/>
        </authorList>
    </citation>
    <scope>NUCLEOTIDE SEQUENCE [LARGE SCALE GENOMIC DNA]</scope>
    <source>
        <strain evidence="4">JCM 14309</strain>
    </source>
</reference>
<accession>A0ABP6LY76</accession>
<evidence type="ECO:0000256" key="2">
    <source>
        <dbReference type="SAM" id="MobiDB-lite"/>
    </source>
</evidence>
<evidence type="ECO:0000256" key="1">
    <source>
        <dbReference type="ARBA" id="ARBA00022801"/>
    </source>
</evidence>
<sequence>MDTPISQPTTAQPVGATTETTVMPPEWAPHERTWMAFPPANETFGPHGSQSLARARRAWSQVARTIAAVEPVTVVADPADEQAAREALGEVAEIVTIALDDAWMRDIGLTFVHTASGAVAGVDWIFNGWGDQPWAPHERDAKVGVEMAGPAGVERIGSPLVNEGGAFHVDGRGTVLLTETVQQDPGRNPGLSREQIEAELHAKLGTRHAVWFPRGLSRDYEEFGTRGHVDMFACFTPSGSVLLHRQDDHRHPDHEVTRRLREVLEAARDAEGNPFEIIDVPAPRTIVDADEEFVDWTYINHYVADGLVVLCGYDDPHDAQAAEILARAYPDHRIQLVDARDILCFGGGIHCITQQQPRPRLRPEAPGRAQATPHA</sequence>
<keyword evidence="4" id="KW-1185">Reference proteome</keyword>
<keyword evidence="1" id="KW-0378">Hydrolase</keyword>
<dbReference type="EMBL" id="BAAAVT010000010">
    <property type="protein sequence ID" value="GAA3065994.1"/>
    <property type="molecule type" value="Genomic_DNA"/>
</dbReference>
<dbReference type="InterPro" id="IPR007466">
    <property type="entry name" value="Peptidyl-Arg-deiminase_porph"/>
</dbReference>
<evidence type="ECO:0000313" key="3">
    <source>
        <dbReference type="EMBL" id="GAA3065994.1"/>
    </source>
</evidence>
<dbReference type="SUPFAM" id="SSF55909">
    <property type="entry name" value="Pentein"/>
    <property type="match status" value="1"/>
</dbReference>
<dbReference type="Pfam" id="PF04371">
    <property type="entry name" value="PAD_porph"/>
    <property type="match status" value="1"/>
</dbReference>
<feature type="region of interest" description="Disordered" evidence="2">
    <location>
        <begin position="355"/>
        <end position="375"/>
    </location>
</feature>
<comment type="caution">
    <text evidence="3">The sequence shown here is derived from an EMBL/GenBank/DDBJ whole genome shotgun (WGS) entry which is preliminary data.</text>
</comment>
<proteinExistence type="predicted"/>
<dbReference type="PANTHER" id="PTHR31377:SF0">
    <property type="entry name" value="AGMATINE DEIMINASE-RELATED"/>
    <property type="match status" value="1"/>
</dbReference>
<gene>
    <name evidence="3" type="ORF">GCM10010529_18650</name>
</gene>
<dbReference type="PANTHER" id="PTHR31377">
    <property type="entry name" value="AGMATINE DEIMINASE-RELATED"/>
    <property type="match status" value="1"/>
</dbReference>
<evidence type="ECO:0000313" key="4">
    <source>
        <dbReference type="Proteomes" id="UP001500236"/>
    </source>
</evidence>
<name>A0ABP6LY76_9MICC</name>
<dbReference type="Gene3D" id="3.75.10.10">
    <property type="entry name" value="L-arginine/glycine Amidinotransferase, Chain A"/>
    <property type="match status" value="1"/>
</dbReference>
<dbReference type="RefSeq" id="WP_344683745.1">
    <property type="nucleotide sequence ID" value="NZ_BAAAVT010000010.1"/>
</dbReference>
<feature type="region of interest" description="Disordered" evidence="2">
    <location>
        <begin position="1"/>
        <end position="21"/>
    </location>
</feature>
<protein>
    <submittedName>
        <fullName evidence="3">Agmatine deiminase family protein</fullName>
    </submittedName>
</protein>